<organism evidence="7">
    <name type="scientific">marine metagenome</name>
    <dbReference type="NCBI Taxonomy" id="408172"/>
    <lineage>
        <taxon>unclassified sequences</taxon>
        <taxon>metagenomes</taxon>
        <taxon>ecological metagenomes</taxon>
    </lineage>
</organism>
<feature type="transmembrane region" description="Helical" evidence="6">
    <location>
        <begin position="228"/>
        <end position="254"/>
    </location>
</feature>
<dbReference type="Pfam" id="PF03649">
    <property type="entry name" value="UPF0014"/>
    <property type="match status" value="1"/>
</dbReference>
<accession>A0A381Q1F4</accession>
<evidence type="ECO:0000313" key="7">
    <source>
        <dbReference type="EMBL" id="SUZ73132.1"/>
    </source>
</evidence>
<evidence type="ECO:0000256" key="2">
    <source>
        <dbReference type="ARBA" id="ARBA00005268"/>
    </source>
</evidence>
<dbReference type="PANTHER" id="PTHR30028">
    <property type="entry name" value="UPF0014 INNER MEMBRANE PROTEIN YBBM-RELATED"/>
    <property type="match status" value="1"/>
</dbReference>
<dbReference type="AlphaFoldDB" id="A0A381Q1F4"/>
<dbReference type="InterPro" id="IPR005226">
    <property type="entry name" value="UPF0014_fam"/>
</dbReference>
<comment type="similarity">
    <text evidence="2">Belongs to the UPF0014 family.</text>
</comment>
<dbReference type="PANTHER" id="PTHR30028:SF0">
    <property type="entry name" value="PROTEIN ALUMINUM SENSITIVE 3"/>
    <property type="match status" value="1"/>
</dbReference>
<sequence>MHRRAVAGYGETVTDMDIGWWGLVASLVPVAVAAGVSVVRHLGLERALLVATVRAIAQLVLAGWALTLLLDEGTSILWAWAWVVAMVPMAGDAARRREPRLRGLGLMTTGGAALGLSVSLATVFAFGILPLEARVLVPVSGMVVGNSLKVVVVAATRLVDGIRDRAGEVEAMLALGFGPGRAVRDVTSDALRLALRPQIEITRSAGVVFLPGALTGLILAGVDPLQAALIQVAILFLILGTAAVTALVVVLLGVRTFLSDDRRLVPPVG</sequence>
<keyword evidence="5 6" id="KW-0472">Membrane</keyword>
<protein>
    <submittedName>
        <fullName evidence="7">Uncharacterized protein</fullName>
    </submittedName>
</protein>
<evidence type="ECO:0000256" key="1">
    <source>
        <dbReference type="ARBA" id="ARBA00004141"/>
    </source>
</evidence>
<dbReference type="EMBL" id="UINC01001169">
    <property type="protein sequence ID" value="SUZ73132.1"/>
    <property type="molecule type" value="Genomic_DNA"/>
</dbReference>
<comment type="subcellular location">
    <subcellularLocation>
        <location evidence="1">Membrane</location>
        <topology evidence="1">Multi-pass membrane protein</topology>
    </subcellularLocation>
</comment>
<evidence type="ECO:0000256" key="4">
    <source>
        <dbReference type="ARBA" id="ARBA00022989"/>
    </source>
</evidence>
<feature type="transmembrane region" description="Helical" evidence="6">
    <location>
        <begin position="135"/>
        <end position="155"/>
    </location>
</feature>
<reference evidence="7" key="1">
    <citation type="submission" date="2018-05" db="EMBL/GenBank/DDBJ databases">
        <authorList>
            <person name="Lanie J.A."/>
            <person name="Ng W.-L."/>
            <person name="Kazmierczak K.M."/>
            <person name="Andrzejewski T.M."/>
            <person name="Davidsen T.M."/>
            <person name="Wayne K.J."/>
            <person name="Tettelin H."/>
            <person name="Glass J.I."/>
            <person name="Rusch D."/>
            <person name="Podicherti R."/>
            <person name="Tsui H.-C.T."/>
            <person name="Winkler M.E."/>
        </authorList>
    </citation>
    <scope>NUCLEOTIDE SEQUENCE</scope>
</reference>
<feature type="transmembrane region" description="Helical" evidence="6">
    <location>
        <begin position="76"/>
        <end position="94"/>
    </location>
</feature>
<evidence type="ECO:0000256" key="5">
    <source>
        <dbReference type="ARBA" id="ARBA00023136"/>
    </source>
</evidence>
<feature type="transmembrane region" description="Helical" evidence="6">
    <location>
        <begin position="51"/>
        <end position="70"/>
    </location>
</feature>
<keyword evidence="4 6" id="KW-1133">Transmembrane helix</keyword>
<feature type="transmembrane region" description="Helical" evidence="6">
    <location>
        <begin position="201"/>
        <end position="222"/>
    </location>
</feature>
<dbReference type="GO" id="GO:0005886">
    <property type="term" value="C:plasma membrane"/>
    <property type="evidence" value="ECO:0007669"/>
    <property type="project" value="TreeGrafter"/>
</dbReference>
<feature type="transmembrane region" description="Helical" evidence="6">
    <location>
        <begin position="106"/>
        <end position="129"/>
    </location>
</feature>
<feature type="transmembrane region" description="Helical" evidence="6">
    <location>
        <begin position="20"/>
        <end position="39"/>
    </location>
</feature>
<name>A0A381Q1F4_9ZZZZ</name>
<keyword evidence="3 6" id="KW-0812">Transmembrane</keyword>
<evidence type="ECO:0000256" key="6">
    <source>
        <dbReference type="SAM" id="Phobius"/>
    </source>
</evidence>
<evidence type="ECO:0000256" key="3">
    <source>
        <dbReference type="ARBA" id="ARBA00022692"/>
    </source>
</evidence>
<gene>
    <name evidence="7" type="ORF">METZ01_LOCUS25986</name>
</gene>
<proteinExistence type="inferred from homology"/>